<feature type="region of interest" description="Disordered" evidence="4">
    <location>
        <begin position="1"/>
        <end position="37"/>
    </location>
</feature>
<keyword evidence="2" id="KW-0677">Repeat</keyword>
<dbReference type="PROSITE" id="PS50897">
    <property type="entry name" value="CTLH"/>
    <property type="match status" value="1"/>
</dbReference>
<dbReference type="Gene3D" id="2.130.10.10">
    <property type="entry name" value="YVTN repeat-like/Quinoprotein amine dehydrogenase"/>
    <property type="match status" value="1"/>
</dbReference>
<evidence type="ECO:0000256" key="3">
    <source>
        <dbReference type="PROSITE-ProRule" id="PRU00221"/>
    </source>
</evidence>
<organism evidence="6 7">
    <name type="scientific">Tilletiopsis washingtonensis</name>
    <dbReference type="NCBI Taxonomy" id="58919"/>
    <lineage>
        <taxon>Eukaryota</taxon>
        <taxon>Fungi</taxon>
        <taxon>Dikarya</taxon>
        <taxon>Basidiomycota</taxon>
        <taxon>Ustilaginomycotina</taxon>
        <taxon>Exobasidiomycetes</taxon>
        <taxon>Entylomatales</taxon>
        <taxon>Entylomatales incertae sedis</taxon>
        <taxon>Tilletiopsis</taxon>
    </lineage>
</organism>
<feature type="compositionally biased region" description="Low complexity" evidence="4">
    <location>
        <begin position="502"/>
        <end position="526"/>
    </location>
</feature>
<evidence type="ECO:0000259" key="5">
    <source>
        <dbReference type="PROSITE" id="PS50897"/>
    </source>
</evidence>
<dbReference type="PROSITE" id="PS50082">
    <property type="entry name" value="WD_REPEATS_2"/>
    <property type="match status" value="1"/>
</dbReference>
<evidence type="ECO:0000256" key="1">
    <source>
        <dbReference type="ARBA" id="ARBA00022574"/>
    </source>
</evidence>
<dbReference type="Pfam" id="PF00400">
    <property type="entry name" value="WD40"/>
    <property type="match status" value="4"/>
</dbReference>
<dbReference type="Proteomes" id="UP000245946">
    <property type="component" value="Unassembled WGS sequence"/>
</dbReference>
<protein>
    <submittedName>
        <fullName evidence="6">WD40 repeat-like protein</fullName>
    </submittedName>
</protein>
<dbReference type="STRING" id="58919.A0A316Z9C2"/>
<feature type="domain" description="CTLH" evidence="5">
    <location>
        <begin position="178"/>
        <end position="198"/>
    </location>
</feature>
<feature type="region of interest" description="Disordered" evidence="4">
    <location>
        <begin position="488"/>
        <end position="551"/>
    </location>
</feature>
<name>A0A316Z9C2_9BASI</name>
<dbReference type="GeneID" id="37271265"/>
<evidence type="ECO:0000256" key="2">
    <source>
        <dbReference type="ARBA" id="ARBA00022737"/>
    </source>
</evidence>
<gene>
    <name evidence="6" type="ORF">FA09DRAFT_334239</name>
</gene>
<dbReference type="InterPro" id="IPR006594">
    <property type="entry name" value="LisH"/>
</dbReference>
<dbReference type="PANTHER" id="PTHR22838:SF0">
    <property type="entry name" value="WD REPEAT-CONTAINING PROTEIN 26"/>
    <property type="match status" value="1"/>
</dbReference>
<dbReference type="InterPro" id="IPR015943">
    <property type="entry name" value="WD40/YVTN_repeat-like_dom_sf"/>
</dbReference>
<proteinExistence type="predicted"/>
<evidence type="ECO:0000313" key="6">
    <source>
        <dbReference type="EMBL" id="PWN98219.1"/>
    </source>
</evidence>
<dbReference type="RefSeq" id="XP_025598498.1">
    <property type="nucleotide sequence ID" value="XM_025743721.1"/>
</dbReference>
<accession>A0A316Z9C2</accession>
<dbReference type="InterPro" id="IPR036322">
    <property type="entry name" value="WD40_repeat_dom_sf"/>
</dbReference>
<keyword evidence="7" id="KW-1185">Reference proteome</keyword>
<evidence type="ECO:0000313" key="7">
    <source>
        <dbReference type="Proteomes" id="UP000245946"/>
    </source>
</evidence>
<dbReference type="OrthoDB" id="972532at2759"/>
<feature type="compositionally biased region" description="Low complexity" evidence="4">
    <location>
        <begin position="537"/>
        <end position="547"/>
    </location>
</feature>
<reference evidence="6 7" key="1">
    <citation type="journal article" date="2018" name="Mol. Biol. Evol.">
        <title>Broad Genomic Sampling Reveals a Smut Pathogenic Ancestry of the Fungal Clade Ustilaginomycotina.</title>
        <authorList>
            <person name="Kijpornyongpan T."/>
            <person name="Mondo S.J."/>
            <person name="Barry K."/>
            <person name="Sandor L."/>
            <person name="Lee J."/>
            <person name="Lipzen A."/>
            <person name="Pangilinan J."/>
            <person name="LaButti K."/>
            <person name="Hainaut M."/>
            <person name="Henrissat B."/>
            <person name="Grigoriev I.V."/>
            <person name="Spatafora J.W."/>
            <person name="Aime M.C."/>
        </authorList>
    </citation>
    <scope>NUCLEOTIDE SEQUENCE [LARGE SCALE GENOMIC DNA]</scope>
    <source>
        <strain evidence="6 7">MCA 4186</strain>
    </source>
</reference>
<dbReference type="GO" id="GO:0034657">
    <property type="term" value="C:GID complex"/>
    <property type="evidence" value="ECO:0007669"/>
    <property type="project" value="TreeGrafter"/>
</dbReference>
<dbReference type="SMART" id="SM00320">
    <property type="entry name" value="WD40"/>
    <property type="match status" value="5"/>
</dbReference>
<keyword evidence="1 3" id="KW-0853">WD repeat</keyword>
<dbReference type="GO" id="GO:0043161">
    <property type="term" value="P:proteasome-mediated ubiquitin-dependent protein catabolic process"/>
    <property type="evidence" value="ECO:0007669"/>
    <property type="project" value="TreeGrafter"/>
</dbReference>
<dbReference type="AlphaFoldDB" id="A0A316Z9C2"/>
<dbReference type="InterPro" id="IPR051350">
    <property type="entry name" value="WD_repeat-ST_regulator"/>
</dbReference>
<dbReference type="SUPFAM" id="SSF50978">
    <property type="entry name" value="WD40 repeat-like"/>
    <property type="match status" value="1"/>
</dbReference>
<dbReference type="EMBL" id="KZ819292">
    <property type="protein sequence ID" value="PWN98219.1"/>
    <property type="molecule type" value="Genomic_DNA"/>
</dbReference>
<dbReference type="InterPro" id="IPR006595">
    <property type="entry name" value="CTLH_C"/>
</dbReference>
<feature type="region of interest" description="Disordered" evidence="4">
    <location>
        <begin position="738"/>
        <end position="780"/>
    </location>
</feature>
<sequence length="780" mass="83205">MTAQVALGGSSGQANGSSSNGLNGSTHTNGGAAASSNGSVSSAAAAVRPRADKVLADDSLFHPLYEGSSLDRRELIRLAMQTLTEMGYDDSVRALRTETGVELEHDSIVAFRTAVLQGDWRNAEPLLLEGLTSGAARVAARQGAGRSRIASSGGAGSTSAPNLDVALRAPESKGLDSIKFLLHQQRYLELLEARQTKKALSILRERLAPLNRGSERLHQLSSLVMCSSPAELRARAHWEGTGETSRRKLLQDIESAVSPSIMVPTRRLPELLEQAQTLQKQRDAFFNLPADAHLSLYVDHRSDRSVFPTHTSAILTGHGAGQIWDLAWSHDGTRLATAGGKQLQASDEECFVVVWRPKNISWIEQGYGEGWDIASRLGPLRHSISCVAWSPDDSIILATSGCDVTLFWLARHHIPSAHEYMIGSASWLPDGKSFITGAMDHKIVVRNLEGSVLNVINLSPFRILALSVSPDGRTLVAVANRTLPNNAASAAAQESRRHAAPAGSSSTGTGSQASYSYSESPSPLSATQGHAEDGEEGAATGAAAPLDLGGGSRTLGDEKNQIIFYDLHKQEKLGSVYMWDEMMSVCISGDSRFALINARPSEAQLWDMQTQSLVGRYSGHKAVNLVIKSCFGGAEKSFVISGSEDGHVYVYHRGTGKLLERLSGHEGPINSVAWHPTHHALFASASDDSTVRIWTPSDIGRFRALNVSEREAGDALASGRRGAVGAISGVSSRAYGHAASASTSSGPTPFPWERSPHAAASDDDAELSLPAEPSDMFMSS</sequence>
<feature type="repeat" description="WD" evidence="3">
    <location>
        <begin position="662"/>
        <end position="694"/>
    </location>
</feature>
<evidence type="ECO:0000256" key="4">
    <source>
        <dbReference type="SAM" id="MobiDB-lite"/>
    </source>
</evidence>
<dbReference type="PROSITE" id="PS50294">
    <property type="entry name" value="WD_REPEATS_REGION"/>
    <property type="match status" value="1"/>
</dbReference>
<dbReference type="PROSITE" id="PS50896">
    <property type="entry name" value="LISH"/>
    <property type="match status" value="1"/>
</dbReference>
<dbReference type="PANTHER" id="PTHR22838">
    <property type="entry name" value="WD REPEAT PROTEIN 26-RELATED"/>
    <property type="match status" value="1"/>
</dbReference>
<dbReference type="Pfam" id="PF23627">
    <property type="entry name" value="LisH_WDR26"/>
    <property type="match status" value="1"/>
</dbReference>
<dbReference type="InterPro" id="IPR001680">
    <property type="entry name" value="WD40_rpt"/>
</dbReference>